<comment type="catalytic activity">
    <reaction evidence="1 6">
        <text>a uridine in RNA = a pseudouridine in RNA</text>
        <dbReference type="Rhea" id="RHEA:48348"/>
        <dbReference type="Rhea" id="RHEA-COMP:12068"/>
        <dbReference type="Rhea" id="RHEA-COMP:12069"/>
        <dbReference type="ChEBI" id="CHEBI:65314"/>
        <dbReference type="ChEBI" id="CHEBI:65315"/>
    </reaction>
</comment>
<feature type="active site" evidence="4">
    <location>
        <position position="151"/>
    </location>
</feature>
<evidence type="ECO:0000313" key="9">
    <source>
        <dbReference type="Proteomes" id="UP000002941"/>
    </source>
</evidence>
<dbReference type="eggNOG" id="COG0564">
    <property type="taxonomic scope" value="Bacteria"/>
</dbReference>
<accession>J1HF00</accession>
<comment type="function">
    <text evidence="6">Responsible for synthesis of pseudouridine from uracil.</text>
</comment>
<dbReference type="InterPro" id="IPR006225">
    <property type="entry name" value="PsdUridine_synth_RluC/D"/>
</dbReference>
<evidence type="ECO:0000256" key="3">
    <source>
        <dbReference type="ARBA" id="ARBA00023235"/>
    </source>
</evidence>
<keyword evidence="3 6" id="KW-0413">Isomerase</keyword>
<proteinExistence type="inferred from homology"/>
<name>J1HF00_9ACTO</name>
<dbReference type="SMART" id="SM00363">
    <property type="entry name" value="S4"/>
    <property type="match status" value="1"/>
</dbReference>
<dbReference type="InterPro" id="IPR036986">
    <property type="entry name" value="S4_RNA-bd_sf"/>
</dbReference>
<dbReference type="Proteomes" id="UP000002941">
    <property type="component" value="Unassembled WGS sequence"/>
</dbReference>
<comment type="similarity">
    <text evidence="2 6">Belongs to the pseudouridine synthase RluA family.</text>
</comment>
<dbReference type="Pfam" id="PF00849">
    <property type="entry name" value="PseudoU_synth_2"/>
    <property type="match status" value="1"/>
</dbReference>
<dbReference type="AlphaFoldDB" id="J1HF00"/>
<dbReference type="PANTHER" id="PTHR21600">
    <property type="entry name" value="MITOCHONDRIAL RNA PSEUDOURIDINE SYNTHASE"/>
    <property type="match status" value="1"/>
</dbReference>
<dbReference type="GO" id="GO:0003723">
    <property type="term" value="F:RNA binding"/>
    <property type="evidence" value="ECO:0007669"/>
    <property type="project" value="UniProtKB-KW"/>
</dbReference>
<dbReference type="PATRIC" id="fig|1125718.3.peg.1462"/>
<gene>
    <name evidence="8" type="ORF">HMPREF1318_0287</name>
</gene>
<dbReference type="EC" id="5.4.99.-" evidence="6"/>
<dbReference type="Pfam" id="PF01479">
    <property type="entry name" value="S4"/>
    <property type="match status" value="1"/>
</dbReference>
<evidence type="ECO:0000259" key="7">
    <source>
        <dbReference type="SMART" id="SM00363"/>
    </source>
</evidence>
<reference evidence="8 9" key="1">
    <citation type="submission" date="2012-05" db="EMBL/GenBank/DDBJ databases">
        <authorList>
            <person name="Harkins D.M."/>
            <person name="Madupu R."/>
            <person name="Durkin A.S."/>
            <person name="Torralba M."/>
            <person name="Methe B."/>
            <person name="Sutton G.G."/>
            <person name="Nelson K.E."/>
        </authorList>
    </citation>
    <scope>NUCLEOTIDE SEQUENCE [LARGE SCALE GENOMIC DNA]</scope>
    <source>
        <strain evidence="8 9">F0489</strain>
    </source>
</reference>
<dbReference type="InterPro" id="IPR002942">
    <property type="entry name" value="S4_RNA-bd"/>
</dbReference>
<dbReference type="GO" id="GO:0000455">
    <property type="term" value="P:enzyme-directed rRNA pseudouridine synthesis"/>
    <property type="evidence" value="ECO:0007669"/>
    <property type="project" value="TreeGrafter"/>
</dbReference>
<evidence type="ECO:0000313" key="8">
    <source>
        <dbReference type="EMBL" id="EJF44350.1"/>
    </source>
</evidence>
<evidence type="ECO:0000256" key="6">
    <source>
        <dbReference type="RuleBase" id="RU362028"/>
    </source>
</evidence>
<feature type="domain" description="RNA-binding S4" evidence="7">
    <location>
        <begin position="28"/>
        <end position="84"/>
    </location>
</feature>
<dbReference type="CDD" id="cd02869">
    <property type="entry name" value="PseudoU_synth_RluA_like"/>
    <property type="match status" value="1"/>
</dbReference>
<evidence type="ECO:0000256" key="5">
    <source>
        <dbReference type="PROSITE-ProRule" id="PRU00182"/>
    </source>
</evidence>
<organism evidence="8 9">
    <name type="scientific">Actinomyces massiliensis F0489</name>
    <dbReference type="NCBI Taxonomy" id="1125718"/>
    <lineage>
        <taxon>Bacteria</taxon>
        <taxon>Bacillati</taxon>
        <taxon>Actinomycetota</taxon>
        <taxon>Actinomycetes</taxon>
        <taxon>Actinomycetales</taxon>
        <taxon>Actinomycetaceae</taxon>
        <taxon>Actinomyces</taxon>
    </lineage>
</organism>
<dbReference type="CDD" id="cd00165">
    <property type="entry name" value="S4"/>
    <property type="match status" value="1"/>
</dbReference>
<sequence length="319" mass="33873">MMTATTAATTATTVSPRLLPVPDGLAGERVDVALSRMTGLSRSKVGDMCSLGAVRLDGVPVGKSDRVTAGAMIEADLPAPQPAEPVPTPVEGMKLLYEDEDIVVVDKPAGVAAHPTMGWEGPDVLGALKAMRVPVATSGAAERQGIVSRLDVGTSGVMIVAKGERAYSALKHAFRDHAVDKVYHALVQGHLDPLSGTIDAPIGRHPGREWKMAIIDGGRESITHYDVMEAMPGACLAQVHLETGRTHQIRVHMAAVGHPCVGDETYGADPALTRRTGLARQWLHARELGVAHPITGEWMTFRSDYPDDLADALDVLRIS</sequence>
<evidence type="ECO:0000256" key="2">
    <source>
        <dbReference type="ARBA" id="ARBA00010876"/>
    </source>
</evidence>
<keyword evidence="9" id="KW-1185">Reference proteome</keyword>
<comment type="caution">
    <text evidence="8">The sequence shown here is derived from an EMBL/GenBank/DDBJ whole genome shotgun (WGS) entry which is preliminary data.</text>
</comment>
<dbReference type="NCBIfam" id="TIGR00005">
    <property type="entry name" value="rluA_subfam"/>
    <property type="match status" value="1"/>
</dbReference>
<dbReference type="SUPFAM" id="SSF55174">
    <property type="entry name" value="Alpha-L RNA-binding motif"/>
    <property type="match status" value="1"/>
</dbReference>
<dbReference type="EMBL" id="AKFT01000113">
    <property type="protein sequence ID" value="EJF44350.1"/>
    <property type="molecule type" value="Genomic_DNA"/>
</dbReference>
<dbReference type="InterPro" id="IPR020103">
    <property type="entry name" value="PsdUridine_synth_cat_dom_sf"/>
</dbReference>
<dbReference type="Gene3D" id="3.30.2350.10">
    <property type="entry name" value="Pseudouridine synthase"/>
    <property type="match status" value="1"/>
</dbReference>
<dbReference type="InterPro" id="IPR006145">
    <property type="entry name" value="PsdUridine_synth_RsuA/RluA"/>
</dbReference>
<dbReference type="InterPro" id="IPR050188">
    <property type="entry name" value="RluA_PseudoU_synthase"/>
</dbReference>
<dbReference type="GO" id="GO:0120159">
    <property type="term" value="F:rRNA pseudouridine synthase activity"/>
    <property type="evidence" value="ECO:0007669"/>
    <property type="project" value="UniProtKB-ARBA"/>
</dbReference>
<evidence type="ECO:0000256" key="4">
    <source>
        <dbReference type="PIRSR" id="PIRSR606225-1"/>
    </source>
</evidence>
<evidence type="ECO:0000256" key="1">
    <source>
        <dbReference type="ARBA" id="ARBA00000073"/>
    </source>
</evidence>
<keyword evidence="5" id="KW-0694">RNA-binding</keyword>
<dbReference type="Gene3D" id="3.10.290.10">
    <property type="entry name" value="RNA-binding S4 domain"/>
    <property type="match status" value="1"/>
</dbReference>
<dbReference type="PANTHER" id="PTHR21600:SF44">
    <property type="entry name" value="RIBOSOMAL LARGE SUBUNIT PSEUDOURIDINE SYNTHASE D"/>
    <property type="match status" value="1"/>
</dbReference>
<dbReference type="SUPFAM" id="SSF55120">
    <property type="entry name" value="Pseudouridine synthase"/>
    <property type="match status" value="1"/>
</dbReference>
<dbReference type="PROSITE" id="PS50889">
    <property type="entry name" value="S4"/>
    <property type="match status" value="1"/>
</dbReference>
<protein>
    <recommendedName>
        <fullName evidence="6">Pseudouridine synthase</fullName>
        <ecNumber evidence="6">5.4.99.-</ecNumber>
    </recommendedName>
</protein>